<evidence type="ECO:0000313" key="2">
    <source>
        <dbReference type="EMBL" id="RKO90468.1"/>
    </source>
</evidence>
<feature type="compositionally biased region" description="Acidic residues" evidence="1">
    <location>
        <begin position="44"/>
        <end position="58"/>
    </location>
</feature>
<dbReference type="Proteomes" id="UP000269721">
    <property type="component" value="Unassembled WGS sequence"/>
</dbReference>
<evidence type="ECO:0000256" key="1">
    <source>
        <dbReference type="SAM" id="MobiDB-lite"/>
    </source>
</evidence>
<feature type="region of interest" description="Disordered" evidence="1">
    <location>
        <begin position="1"/>
        <end position="184"/>
    </location>
</feature>
<sequence>MGTLSPADIRAQGANAVAMGGEPMQVDEGGLAAELPTPDASEAGLEEVEEGDYEEMQDILDGSPAPAGSRYAKRQTRTSEEDSSPARSPREHGPRTGSGHTSKRRRESSPPRHPTPPPTSAHPQSGTSSRHRRRHLHRRHRHPPRPDFPNPFAPPPALRLGALPRIPKRGGRPSAHHSPPPTTLALAPGAATFPHLLLEVVFTRADVGDRGHCLPHPSGT</sequence>
<gene>
    <name evidence="2" type="ORF">BDK51DRAFT_46554</name>
</gene>
<proteinExistence type="predicted"/>
<protein>
    <submittedName>
        <fullName evidence="2">Uncharacterized protein</fullName>
    </submittedName>
</protein>
<reference evidence="3" key="1">
    <citation type="journal article" date="2018" name="Nat. Microbiol.">
        <title>Leveraging single-cell genomics to expand the fungal tree of life.</title>
        <authorList>
            <person name="Ahrendt S.R."/>
            <person name="Quandt C.A."/>
            <person name="Ciobanu D."/>
            <person name="Clum A."/>
            <person name="Salamov A."/>
            <person name="Andreopoulos B."/>
            <person name="Cheng J.F."/>
            <person name="Woyke T."/>
            <person name="Pelin A."/>
            <person name="Henrissat B."/>
            <person name="Reynolds N.K."/>
            <person name="Benny G.L."/>
            <person name="Smith M.E."/>
            <person name="James T.Y."/>
            <person name="Grigoriev I.V."/>
        </authorList>
    </citation>
    <scope>NUCLEOTIDE SEQUENCE [LARGE SCALE GENOMIC DNA]</scope>
</reference>
<organism evidence="2 3">
    <name type="scientific">Blyttiomyces helicus</name>
    <dbReference type="NCBI Taxonomy" id="388810"/>
    <lineage>
        <taxon>Eukaryota</taxon>
        <taxon>Fungi</taxon>
        <taxon>Fungi incertae sedis</taxon>
        <taxon>Chytridiomycota</taxon>
        <taxon>Chytridiomycota incertae sedis</taxon>
        <taxon>Chytridiomycetes</taxon>
        <taxon>Chytridiomycetes incertae sedis</taxon>
        <taxon>Blyttiomyces</taxon>
    </lineage>
</organism>
<dbReference type="AlphaFoldDB" id="A0A4P9WGI0"/>
<name>A0A4P9WGI0_9FUNG</name>
<accession>A0A4P9WGI0</accession>
<feature type="compositionally biased region" description="Basic residues" evidence="1">
    <location>
        <begin position="129"/>
        <end position="143"/>
    </location>
</feature>
<feature type="compositionally biased region" description="Pro residues" evidence="1">
    <location>
        <begin position="111"/>
        <end position="120"/>
    </location>
</feature>
<keyword evidence="3" id="KW-1185">Reference proteome</keyword>
<feature type="compositionally biased region" description="Basic residues" evidence="1">
    <location>
        <begin position="166"/>
        <end position="175"/>
    </location>
</feature>
<dbReference type="EMBL" id="KZ995542">
    <property type="protein sequence ID" value="RKO90468.1"/>
    <property type="molecule type" value="Genomic_DNA"/>
</dbReference>
<feature type="compositionally biased region" description="Pro residues" evidence="1">
    <location>
        <begin position="146"/>
        <end position="157"/>
    </location>
</feature>
<evidence type="ECO:0000313" key="3">
    <source>
        <dbReference type="Proteomes" id="UP000269721"/>
    </source>
</evidence>